<protein>
    <submittedName>
        <fullName evidence="2">HNH endonuclease family protein</fullName>
    </submittedName>
</protein>
<dbReference type="Pfam" id="PF07510">
    <property type="entry name" value="GmrSD_C"/>
    <property type="match status" value="1"/>
</dbReference>
<organism evidence="2 3">
    <name type="scientific">Oceanobacillus longus</name>
    <dbReference type="NCBI Taxonomy" id="930120"/>
    <lineage>
        <taxon>Bacteria</taxon>
        <taxon>Bacillati</taxon>
        <taxon>Bacillota</taxon>
        <taxon>Bacilli</taxon>
        <taxon>Bacillales</taxon>
        <taxon>Bacillaceae</taxon>
        <taxon>Oceanobacillus</taxon>
    </lineage>
</organism>
<dbReference type="EMBL" id="JBHSAO010000016">
    <property type="protein sequence ID" value="MFC4025583.1"/>
    <property type="molecule type" value="Genomic_DNA"/>
</dbReference>
<keyword evidence="2" id="KW-0540">Nuclease</keyword>
<accession>A0ABV8H160</accession>
<name>A0ABV8H160_9BACI</name>
<evidence type="ECO:0000259" key="1">
    <source>
        <dbReference type="Pfam" id="PF07510"/>
    </source>
</evidence>
<evidence type="ECO:0000313" key="3">
    <source>
        <dbReference type="Proteomes" id="UP001595772"/>
    </source>
</evidence>
<keyword evidence="2" id="KW-0378">Hydrolase</keyword>
<sequence length="103" mass="11873">MESVPQHEGIEEKDYSIEHIMPQKLSVPWQKYLGEGHEKLYKVYLNNIGNLTLTGYNPKYSNRPFSENQLMDKGYRESHFVILNAFPAHAVGEKKKLLPAAIL</sequence>
<feature type="domain" description="GmrSD restriction endonucleases C-terminal" evidence="1">
    <location>
        <begin position="13"/>
        <end position="82"/>
    </location>
</feature>
<proteinExistence type="predicted"/>
<dbReference type="InterPro" id="IPR011089">
    <property type="entry name" value="GmrSD_C"/>
</dbReference>
<keyword evidence="3" id="KW-1185">Reference proteome</keyword>
<dbReference type="RefSeq" id="WP_379498074.1">
    <property type="nucleotide sequence ID" value="NZ_JBHSAO010000016.1"/>
</dbReference>
<reference evidence="3" key="1">
    <citation type="journal article" date="2019" name="Int. J. Syst. Evol. Microbiol.">
        <title>The Global Catalogue of Microorganisms (GCM) 10K type strain sequencing project: providing services to taxonomists for standard genome sequencing and annotation.</title>
        <authorList>
            <consortium name="The Broad Institute Genomics Platform"/>
            <consortium name="The Broad Institute Genome Sequencing Center for Infectious Disease"/>
            <person name="Wu L."/>
            <person name="Ma J."/>
        </authorList>
    </citation>
    <scope>NUCLEOTIDE SEQUENCE [LARGE SCALE GENOMIC DNA]</scope>
    <source>
        <strain evidence="3">IBRC-M 10703</strain>
    </source>
</reference>
<comment type="caution">
    <text evidence="2">The sequence shown here is derived from an EMBL/GenBank/DDBJ whole genome shotgun (WGS) entry which is preliminary data.</text>
</comment>
<evidence type="ECO:0000313" key="2">
    <source>
        <dbReference type="EMBL" id="MFC4025583.1"/>
    </source>
</evidence>
<dbReference type="Proteomes" id="UP001595772">
    <property type="component" value="Unassembled WGS sequence"/>
</dbReference>
<gene>
    <name evidence="2" type="ORF">ACFOUV_17530</name>
</gene>
<dbReference type="GO" id="GO:0004519">
    <property type="term" value="F:endonuclease activity"/>
    <property type="evidence" value="ECO:0007669"/>
    <property type="project" value="UniProtKB-KW"/>
</dbReference>
<keyword evidence="2" id="KW-0255">Endonuclease</keyword>